<reference evidence="1 2" key="1">
    <citation type="journal article" date="2012" name="Science">
        <title>Ecological populations of bacteria act as socially cohesive units of antibiotic production and resistance.</title>
        <authorList>
            <person name="Cordero O.X."/>
            <person name="Wildschutte H."/>
            <person name="Kirkup B."/>
            <person name="Proehl S."/>
            <person name="Ngo L."/>
            <person name="Hussain F."/>
            <person name="Le Roux F."/>
            <person name="Mincer T."/>
            <person name="Polz M.F."/>
        </authorList>
    </citation>
    <scope>NUCLEOTIDE SEQUENCE [LARGE SCALE GENOMIC DNA]</scope>
    <source>
        <strain evidence="1 2">ZF-129</strain>
    </source>
</reference>
<evidence type="ECO:0000313" key="2">
    <source>
        <dbReference type="Proteomes" id="UP000094741"/>
    </source>
</evidence>
<name>A0A1E5BIR3_9VIBR</name>
<dbReference type="RefSeq" id="WP_017041788.1">
    <property type="nucleotide sequence ID" value="NZ_AJYQ02000020.1"/>
</dbReference>
<accession>A0A1E5BIR3</accession>
<organism evidence="1 2">
    <name type="scientific">Vibrio genomosp. F10 str. ZF-129</name>
    <dbReference type="NCBI Taxonomy" id="1187848"/>
    <lineage>
        <taxon>Bacteria</taxon>
        <taxon>Pseudomonadati</taxon>
        <taxon>Pseudomonadota</taxon>
        <taxon>Gammaproteobacteria</taxon>
        <taxon>Vibrionales</taxon>
        <taxon>Vibrionaceae</taxon>
        <taxon>Vibrio</taxon>
    </lineage>
</organism>
<dbReference type="STRING" id="1187848.A1QO_04170"/>
<comment type="caution">
    <text evidence="1">The sequence shown here is derived from an EMBL/GenBank/DDBJ whole genome shotgun (WGS) entry which is preliminary data.</text>
</comment>
<sequence length="297" mass="34853">MKGLYLDSFLATGIINTNPVAMDYVPLYWQTAYGELKTNDVDIELTKYHWPSFTQHQKDDRFLMAHNITHEDNIRTVNLPTGVRTFPDDNYLFWTNCAKASLVRFNHSQSLYEMFSTACREYKNGKVPTHWKENIALYEQQMLSYKSQFKLSMDYRRKQVGLFEMNDLTKVTRNWLVVIDLLYKISELQKHEIGLTQRLKKYLSRAIAQVQTVEYCTAPEISCSSIEQCYLVTKAFLVEKNDEVTDECNKLDYGRCIRFNQAFFYEVDNNSPINELNDIGFNLKERAQTFELSIFGS</sequence>
<dbReference type="EMBL" id="AJYQ02000020">
    <property type="protein sequence ID" value="OEE37308.1"/>
    <property type="molecule type" value="Genomic_DNA"/>
</dbReference>
<dbReference type="Proteomes" id="UP000094741">
    <property type="component" value="Unassembled WGS sequence"/>
</dbReference>
<evidence type="ECO:0000313" key="1">
    <source>
        <dbReference type="EMBL" id="OEE37308.1"/>
    </source>
</evidence>
<proteinExistence type="predicted"/>
<gene>
    <name evidence="1" type="ORF">A1QO_04170</name>
</gene>
<protein>
    <submittedName>
        <fullName evidence="1">Uncharacterized protein</fullName>
    </submittedName>
</protein>
<dbReference type="AlphaFoldDB" id="A0A1E5BIR3"/>